<keyword evidence="16" id="KW-0233">DNA recombination</keyword>
<dbReference type="GO" id="GO:0004519">
    <property type="term" value="F:endonuclease activity"/>
    <property type="evidence" value="ECO:0007669"/>
    <property type="project" value="UniProtKB-KW"/>
</dbReference>
<dbReference type="GO" id="GO:0003723">
    <property type="term" value="F:RNA binding"/>
    <property type="evidence" value="ECO:0007669"/>
    <property type="project" value="UniProtKB-KW"/>
</dbReference>
<evidence type="ECO:0000256" key="6">
    <source>
        <dbReference type="ARBA" id="ARBA00022723"/>
    </source>
</evidence>
<dbReference type="InterPro" id="IPR012337">
    <property type="entry name" value="RNaseH-like_sf"/>
</dbReference>
<dbReference type="GO" id="GO:0046872">
    <property type="term" value="F:metal ion binding"/>
    <property type="evidence" value="ECO:0007669"/>
    <property type="project" value="UniProtKB-KW"/>
</dbReference>
<evidence type="ECO:0000256" key="16">
    <source>
        <dbReference type="ARBA" id="ARBA00023172"/>
    </source>
</evidence>
<evidence type="ECO:0000256" key="17">
    <source>
        <dbReference type="ARBA" id="ARBA00023268"/>
    </source>
</evidence>
<keyword evidence="8" id="KW-0255">Endonuclease</keyword>
<dbReference type="InterPro" id="IPR041588">
    <property type="entry name" value="Integrase_H2C2"/>
</dbReference>
<keyword evidence="5" id="KW-0540">Nuclease</keyword>
<dbReference type="Pfam" id="PF17917">
    <property type="entry name" value="RT_RNaseH"/>
    <property type="match status" value="1"/>
</dbReference>
<dbReference type="Gene3D" id="3.10.10.10">
    <property type="entry name" value="HIV Type 1 Reverse Transcriptase, subunit A, domain 1"/>
    <property type="match status" value="1"/>
</dbReference>
<dbReference type="InterPro" id="IPR043128">
    <property type="entry name" value="Rev_trsase/Diguanyl_cyclase"/>
</dbReference>
<evidence type="ECO:0000256" key="14">
    <source>
        <dbReference type="ARBA" id="ARBA00022932"/>
    </source>
</evidence>
<dbReference type="CDD" id="cd00303">
    <property type="entry name" value="retropepsin_like"/>
    <property type="match status" value="1"/>
</dbReference>
<keyword evidence="12" id="KW-0229">DNA integration</keyword>
<dbReference type="InterPro" id="IPR036397">
    <property type="entry name" value="RNaseH_sf"/>
</dbReference>
<dbReference type="InterPro" id="IPR043502">
    <property type="entry name" value="DNA/RNA_pol_sf"/>
</dbReference>
<keyword evidence="10" id="KW-0460">Magnesium</keyword>
<dbReference type="PROSITE" id="PS50175">
    <property type="entry name" value="ASP_PROT_RETROV"/>
    <property type="match status" value="1"/>
</dbReference>
<keyword evidence="6" id="KW-0479">Metal-binding</keyword>
<dbReference type="SUPFAM" id="SSF50630">
    <property type="entry name" value="Acid proteases"/>
    <property type="match status" value="1"/>
</dbReference>
<dbReference type="GO" id="GO:0006310">
    <property type="term" value="P:DNA recombination"/>
    <property type="evidence" value="ECO:0007669"/>
    <property type="project" value="UniProtKB-KW"/>
</dbReference>
<evidence type="ECO:0000256" key="13">
    <source>
        <dbReference type="ARBA" id="ARBA00022918"/>
    </source>
</evidence>
<dbReference type="Pfam" id="PF17921">
    <property type="entry name" value="Integrase_H2C2"/>
    <property type="match status" value="1"/>
</dbReference>
<evidence type="ECO:0000256" key="8">
    <source>
        <dbReference type="ARBA" id="ARBA00022759"/>
    </source>
</evidence>
<accession>A0A177T4Q5</accession>
<evidence type="ECO:0000256" key="4">
    <source>
        <dbReference type="ARBA" id="ARBA00022695"/>
    </source>
</evidence>
<proteinExistence type="predicted"/>
<dbReference type="Gene3D" id="1.10.340.70">
    <property type="match status" value="1"/>
</dbReference>
<evidence type="ECO:0000313" key="19">
    <source>
        <dbReference type="EMBL" id="KAE8240461.1"/>
    </source>
</evidence>
<dbReference type="GO" id="GO:0003964">
    <property type="term" value="F:RNA-directed DNA polymerase activity"/>
    <property type="evidence" value="ECO:0007669"/>
    <property type="project" value="UniProtKB-KW"/>
</dbReference>
<dbReference type="PROSITE" id="PS50878">
    <property type="entry name" value="RT_POL"/>
    <property type="match status" value="1"/>
</dbReference>
<keyword evidence="14" id="KW-0239">DNA-directed DNA polymerase</keyword>
<keyword evidence="15" id="KW-0238">DNA-binding</keyword>
<dbReference type="FunFam" id="3.30.70.270:FF:000020">
    <property type="entry name" value="Transposon Tf2-6 polyprotein-like Protein"/>
    <property type="match status" value="1"/>
</dbReference>
<keyword evidence="17" id="KW-0511">Multifunctional enzyme</keyword>
<dbReference type="InterPro" id="IPR021109">
    <property type="entry name" value="Peptidase_aspartic_dom_sf"/>
</dbReference>
<evidence type="ECO:0000256" key="5">
    <source>
        <dbReference type="ARBA" id="ARBA00022722"/>
    </source>
</evidence>
<protein>
    <recommendedName>
        <fullName evidence="1">RNA-directed DNA polymerase</fullName>
        <ecNumber evidence="1">2.7.7.49</ecNumber>
    </recommendedName>
</protein>
<dbReference type="PANTHER" id="PTHR37984">
    <property type="entry name" value="PROTEIN CBG26694"/>
    <property type="match status" value="1"/>
</dbReference>
<dbReference type="Proteomes" id="UP000077521">
    <property type="component" value="Unassembled WGS sequence"/>
</dbReference>
<dbReference type="EMBL" id="LWDF02001083">
    <property type="protein sequence ID" value="KAE8240461.1"/>
    <property type="molecule type" value="Genomic_DNA"/>
</dbReference>
<evidence type="ECO:0000256" key="9">
    <source>
        <dbReference type="ARBA" id="ARBA00022801"/>
    </source>
</evidence>
<dbReference type="SUPFAM" id="SSF53098">
    <property type="entry name" value="Ribonuclease H-like"/>
    <property type="match status" value="1"/>
</dbReference>
<keyword evidence="9" id="KW-0378">Hydrolase</keyword>
<dbReference type="GO" id="GO:0004190">
    <property type="term" value="F:aspartic-type endopeptidase activity"/>
    <property type="evidence" value="ECO:0007669"/>
    <property type="project" value="UniProtKB-KW"/>
</dbReference>
<dbReference type="InterPro" id="IPR056924">
    <property type="entry name" value="SH3_Tf2-1"/>
</dbReference>
<keyword evidence="2" id="KW-0645">Protease</keyword>
<dbReference type="SUPFAM" id="SSF56672">
    <property type="entry name" value="DNA/RNA polymerases"/>
    <property type="match status" value="2"/>
</dbReference>
<feature type="region of interest" description="Disordered" evidence="18">
    <location>
        <begin position="426"/>
        <end position="447"/>
    </location>
</feature>
<dbReference type="Pfam" id="PF00078">
    <property type="entry name" value="RVT_1"/>
    <property type="match status" value="1"/>
</dbReference>
<dbReference type="PROSITE" id="PS50994">
    <property type="entry name" value="INTEGRASE"/>
    <property type="match status" value="1"/>
</dbReference>
<dbReference type="Gene3D" id="2.40.70.10">
    <property type="entry name" value="Acid Proteases"/>
    <property type="match status" value="1"/>
</dbReference>
<keyword evidence="11" id="KW-0694">RNA-binding</keyword>
<dbReference type="CDD" id="cd01647">
    <property type="entry name" value="RT_LTR"/>
    <property type="match status" value="1"/>
</dbReference>
<dbReference type="Pfam" id="PF24626">
    <property type="entry name" value="SH3_Tf2-1"/>
    <property type="match status" value="1"/>
</dbReference>
<evidence type="ECO:0000256" key="18">
    <source>
        <dbReference type="SAM" id="MobiDB-lite"/>
    </source>
</evidence>
<dbReference type="PANTHER" id="PTHR37984:SF5">
    <property type="entry name" value="PROTEIN NYNRIN-LIKE"/>
    <property type="match status" value="1"/>
</dbReference>
<dbReference type="InterPro" id="IPR000477">
    <property type="entry name" value="RT_dom"/>
</dbReference>
<reference evidence="19" key="1">
    <citation type="submission" date="2016-04" db="EMBL/GenBank/DDBJ databases">
        <authorList>
            <person name="Nguyen H.D."/>
            <person name="Samba Siva P."/>
            <person name="Cullis J."/>
            <person name="Levesque C.A."/>
            <person name="Hambleton S."/>
        </authorList>
    </citation>
    <scope>NUCLEOTIDE SEQUENCE</scope>
    <source>
        <strain evidence="19">DAOMC 236416</strain>
    </source>
</reference>
<dbReference type="GO" id="GO:0003677">
    <property type="term" value="F:DNA binding"/>
    <property type="evidence" value="ECO:0007669"/>
    <property type="project" value="UniProtKB-KW"/>
</dbReference>
<dbReference type="Pfam" id="PF17919">
    <property type="entry name" value="RT_RNaseH_2"/>
    <property type="match status" value="1"/>
</dbReference>
<gene>
    <name evidence="19" type="ORF">A4X13_0g7796</name>
</gene>
<reference evidence="19" key="2">
    <citation type="journal article" date="2019" name="IMA Fungus">
        <title>Genome sequencing and comparison of five Tilletia species to identify candidate genes for the detection of regulated species infecting wheat.</title>
        <authorList>
            <person name="Nguyen H.D.T."/>
            <person name="Sultana T."/>
            <person name="Kesanakurti P."/>
            <person name="Hambleton S."/>
        </authorList>
    </citation>
    <scope>NUCLEOTIDE SEQUENCE</scope>
    <source>
        <strain evidence="19">DAOMC 236416</strain>
    </source>
</reference>
<keyword evidence="4" id="KW-0548">Nucleotidyltransferase</keyword>
<evidence type="ECO:0000256" key="3">
    <source>
        <dbReference type="ARBA" id="ARBA00022679"/>
    </source>
</evidence>
<dbReference type="InterPro" id="IPR041373">
    <property type="entry name" value="RT_RNaseH"/>
</dbReference>
<dbReference type="GO" id="GO:0015074">
    <property type="term" value="P:DNA integration"/>
    <property type="evidence" value="ECO:0007669"/>
    <property type="project" value="UniProtKB-KW"/>
</dbReference>
<evidence type="ECO:0000313" key="20">
    <source>
        <dbReference type="Proteomes" id="UP000077521"/>
    </source>
</evidence>
<name>A0A177T4Q5_9BASI</name>
<dbReference type="InterPro" id="IPR001995">
    <property type="entry name" value="Peptidase_A2_cat"/>
</dbReference>
<evidence type="ECO:0000256" key="11">
    <source>
        <dbReference type="ARBA" id="ARBA00022884"/>
    </source>
</evidence>
<dbReference type="EC" id="2.7.7.49" evidence="1"/>
<evidence type="ECO:0000256" key="2">
    <source>
        <dbReference type="ARBA" id="ARBA00022670"/>
    </source>
</evidence>
<dbReference type="Gene3D" id="3.30.420.10">
    <property type="entry name" value="Ribonuclease H-like superfamily/Ribonuclease H"/>
    <property type="match status" value="1"/>
</dbReference>
<evidence type="ECO:0000256" key="15">
    <source>
        <dbReference type="ARBA" id="ARBA00023125"/>
    </source>
</evidence>
<evidence type="ECO:0000256" key="10">
    <source>
        <dbReference type="ARBA" id="ARBA00022842"/>
    </source>
</evidence>
<evidence type="ECO:0000256" key="1">
    <source>
        <dbReference type="ARBA" id="ARBA00012493"/>
    </source>
</evidence>
<sequence length="1427" mass="156868">MTPSIVQTAMVLARLQDGVERRQEEMTTRLRQEGPSSVVFFNERAEFHVARSWQVRGDDAPLAHPTRREGRVVTLPTCAATGSGQGYRRHVPLFTKLRMNAVDGPALSTLVDTGASLSSIDADLLRQLGGSPQGRTIPVHGIGHTESLGFATITFFLDGHDERGLPVRLEARQDFHVLPSLGPGIILGLDFISTHEISLDPSRGKARIGEYSISVHESMRSPHAVEAELCTTADVTLQPRCHQWVPVDVGALTPDVDYTVHPRWSGPVGEEAFVAGPTAVFSPASKHILLTNLADQPVTLARRTPVADAVAAHLGDTSALAGHSFELHSSSTDTPPTSFVAEPPTEPPFEREVLPIDMFDGDGDFGAELAKDCPTTEVDGHWRVGLDASGAPHKDIVDVLRRHPKAFALEGRPGRVHDSTMEMGIQLKDDADLRPEAPRRASPEKRKAMDATIDQLLSWDVIEPSSSPVSFPVLMVRQRDKWRFCVDYRQLNAVTVPDRYPLPVIDAVFNTLSGKSIFSSLDAIRGYHQLGVKSEDRWKTAFVCHKGLFQYKTVPFGLRNAPAVFQRLMDRILGSMRWKDAVVYIDDVVVASKTMEEHVAALETLLTRAEAVGLNFSPAKCTFGVPSLVLLGRKVSGAGLAIWKDRTSAITELRRPTTLRELYHVLGLFGYYRPFIPNYAAVAEPLTKLTRGWKYEYADGRYRLTNAEGRPMSADRVVFPWSLAAQKSFDALKAAIANPPVLAHPDPGRPYLLYVDASKHAFAAVLHQVFERDRPPEPVSGSVAAQLNALSVASVPSTIARDRWTSWLQQDRLFGPLLRSTLSGVDTGWKVEQGLLVRRVDGRVALPYGALPDLLRAAHDAGGHFGFYKTFLALSRDFWRPGLATAVRAWVRHCETCQAVKLPRRVGSLRIDADPQEPFEAVAVDLTLGYPRTRNGIDAVLVMQDVFSRMVLLQPCSSDITAEGIASILSDRILRLGWRPRRLISDSEARMTGAVMQSLAASLGATLTPSPPHHQQANSVERFVQTVQGVLRSLCRTSAANWDRRAVPAAELAMNSTPNVSTGHRPFDLVFISHPRLVHAVFDSAEHEGVGAFPERLAAAEERIDEARRALDVARKEQKRRYDQRRRGLPPVSPGDRVYVRLTDRPIPGAIISKLSPRKLGPYVVAEVLSPHRVRIALPSPLRIHDEFSIEQLDVLPTEEDPFASSRSAPVLQPSAPAVADDGVEDVSVSSAVLDEDATNVPAPRPVRTARLPAALREYDLEVGEINVLSESALELLRIPSSKPRVAELDGREILLEERPVVFLSRLTTVTEKRFVAPELELSCLAWAFGRLMHLLEGASVTVITDHAPLGPMLTAKASAEYSPTITKCRAMLMPHIPNLRFVHKPGRKHTNADALSRLVPPVDVDGVDDPGRSSCEAGVVLDEEEY</sequence>
<dbReference type="Gene3D" id="3.30.70.270">
    <property type="match status" value="2"/>
</dbReference>
<keyword evidence="20" id="KW-1185">Reference proteome</keyword>
<keyword evidence="7" id="KW-0064">Aspartyl protease</keyword>
<dbReference type="InterPro" id="IPR050951">
    <property type="entry name" value="Retrovirus_Pol_polyprotein"/>
</dbReference>
<dbReference type="GO" id="GO:0006508">
    <property type="term" value="P:proteolysis"/>
    <property type="evidence" value="ECO:0007669"/>
    <property type="project" value="UniProtKB-KW"/>
</dbReference>
<keyword evidence="13" id="KW-0695">RNA-directed DNA polymerase</keyword>
<dbReference type="GO" id="GO:0005634">
    <property type="term" value="C:nucleus"/>
    <property type="evidence" value="ECO:0007669"/>
    <property type="project" value="UniProtKB-ARBA"/>
</dbReference>
<dbReference type="GO" id="GO:0003887">
    <property type="term" value="F:DNA-directed DNA polymerase activity"/>
    <property type="evidence" value="ECO:0007669"/>
    <property type="project" value="UniProtKB-KW"/>
</dbReference>
<evidence type="ECO:0000256" key="7">
    <source>
        <dbReference type="ARBA" id="ARBA00022750"/>
    </source>
</evidence>
<feature type="compositionally biased region" description="Basic and acidic residues" evidence="18">
    <location>
        <begin position="427"/>
        <end position="447"/>
    </location>
</feature>
<dbReference type="InterPro" id="IPR041577">
    <property type="entry name" value="RT_RNaseH_2"/>
</dbReference>
<comment type="caution">
    <text evidence="19">The sequence shown here is derived from an EMBL/GenBank/DDBJ whole genome shotgun (WGS) entry which is preliminary data.</text>
</comment>
<organism evidence="19 20">
    <name type="scientific">Tilletia indica</name>
    <dbReference type="NCBI Taxonomy" id="43049"/>
    <lineage>
        <taxon>Eukaryota</taxon>
        <taxon>Fungi</taxon>
        <taxon>Dikarya</taxon>
        <taxon>Basidiomycota</taxon>
        <taxon>Ustilaginomycotina</taxon>
        <taxon>Exobasidiomycetes</taxon>
        <taxon>Tilletiales</taxon>
        <taxon>Tilletiaceae</taxon>
        <taxon>Tilletia</taxon>
    </lineage>
</organism>
<keyword evidence="3" id="KW-0808">Transferase</keyword>
<evidence type="ECO:0000256" key="12">
    <source>
        <dbReference type="ARBA" id="ARBA00022908"/>
    </source>
</evidence>
<dbReference type="InterPro" id="IPR001584">
    <property type="entry name" value="Integrase_cat-core"/>
</dbReference>